<feature type="compositionally biased region" description="Basic and acidic residues" evidence="1">
    <location>
        <begin position="21"/>
        <end position="30"/>
    </location>
</feature>
<reference evidence="3" key="1">
    <citation type="submission" date="2020-06" db="EMBL/GenBank/DDBJ databases">
        <title>Draft genome sequences of strains closely related to Aspergillus parafelis and Aspergillus hiratsukae.</title>
        <authorList>
            <person name="Dos Santos R.A.C."/>
            <person name="Rivero-Menendez O."/>
            <person name="Steenwyk J.L."/>
            <person name="Mead M.E."/>
            <person name="Goldman G.H."/>
            <person name="Alastruey-Izquierdo A."/>
            <person name="Rokas A."/>
        </authorList>
    </citation>
    <scope>NUCLEOTIDE SEQUENCE</scope>
    <source>
        <strain evidence="3">CNM-CM5623</strain>
    </source>
</reference>
<dbReference type="PANTHER" id="PTHR24148:SF64">
    <property type="entry name" value="HETEROKARYON INCOMPATIBILITY DOMAIN-CONTAINING PROTEIN"/>
    <property type="match status" value="1"/>
</dbReference>
<dbReference type="Pfam" id="PF06985">
    <property type="entry name" value="HET"/>
    <property type="match status" value="1"/>
</dbReference>
<comment type="caution">
    <text evidence="3">The sequence shown here is derived from an EMBL/GenBank/DDBJ whole genome shotgun (WGS) entry which is preliminary data.</text>
</comment>
<evidence type="ECO:0000313" key="4">
    <source>
        <dbReference type="Proteomes" id="UP000654922"/>
    </source>
</evidence>
<protein>
    <recommendedName>
        <fullName evidence="2">Heterokaryon incompatibility domain-containing protein</fullName>
    </recommendedName>
</protein>
<dbReference type="InterPro" id="IPR052895">
    <property type="entry name" value="HetReg/Transcr_Mod"/>
</dbReference>
<gene>
    <name evidence="3" type="ORF">CNMCM5623_003554</name>
</gene>
<dbReference type="OrthoDB" id="2157530at2759"/>
<organism evidence="3 4">
    <name type="scientific">Aspergillus felis</name>
    <dbReference type="NCBI Taxonomy" id="1287682"/>
    <lineage>
        <taxon>Eukaryota</taxon>
        <taxon>Fungi</taxon>
        <taxon>Dikarya</taxon>
        <taxon>Ascomycota</taxon>
        <taxon>Pezizomycotina</taxon>
        <taxon>Eurotiomycetes</taxon>
        <taxon>Eurotiomycetidae</taxon>
        <taxon>Eurotiales</taxon>
        <taxon>Aspergillaceae</taxon>
        <taxon>Aspergillus</taxon>
        <taxon>Aspergillus subgen. Fumigati</taxon>
    </lineage>
</organism>
<feature type="compositionally biased region" description="Basic and acidic residues" evidence="1">
    <location>
        <begin position="371"/>
        <end position="384"/>
    </location>
</feature>
<dbReference type="InterPro" id="IPR010730">
    <property type="entry name" value="HET"/>
</dbReference>
<sequence>MGSTVKKHRQPTSASKRRDKSARAIEERVPHIRPIRGSPQRRSLAQQSQSGGSSTGAHSGSVFAYEKLQLDDSIRVLDLQPGSAHDPLECRLYEYPFGQRPNWPRRYEAVSYVWGSMEKTGSIICNGAFLPITASLEQVLRRVRLSESSRELWADAICINQDDVLEKNQQVSIMDKIYEGARTVIFCLDGDTSRDTRAMKVLKKINNIFETWLRQFKSPPKPDFEPRRFSAQVSPAMFHSISQNEWEETISLLSCDWWSRAWVLQEFGLAYQGEFLYGRETIDKMSIELFVSMMAFAGSRLPVYQTYHLKGAILTRAFNVVFLYKYQMFVDLNDRVDYLDILQASRTSIASVKHDYIYATLGHQAARKFSRHDNTQADQTKESSSRVQPDYAKRPSLVFKEVSEAILTETGNLRLLSAVEQDEYTIMLEGHPSWVPRWDTRKHCITLGDGLNTTSEELAYNVSSGSSTLQRISVEGDVLMVRGFEFDEIVSCIVSVPFERYGKNLKALDIKMSNSIHDILKHLHDISSPYTDQDPKGFTNGLTTALGRTLTAGLTNWGAVQSSMFLHGPAAISDKETLDANFASFISRSVAQRTRASKAGKGDRLQFLMDMQVVISNRQVFTTKRGFLGIGPRALKEGDICCILFRAMVPIILRRKPNGRYVLVGESYVHGIMQGETMGAFREGKFDVVDFGLD</sequence>
<dbReference type="AlphaFoldDB" id="A0A8H6QDR4"/>
<dbReference type="EMBL" id="JACBAE010001193">
    <property type="protein sequence ID" value="KAF7171098.1"/>
    <property type="molecule type" value="Genomic_DNA"/>
</dbReference>
<dbReference type="Proteomes" id="UP000654922">
    <property type="component" value="Unassembled WGS sequence"/>
</dbReference>
<feature type="region of interest" description="Disordered" evidence="1">
    <location>
        <begin position="369"/>
        <end position="389"/>
    </location>
</feature>
<proteinExistence type="predicted"/>
<evidence type="ECO:0000259" key="2">
    <source>
        <dbReference type="Pfam" id="PF06985"/>
    </source>
</evidence>
<dbReference type="PANTHER" id="PTHR24148">
    <property type="entry name" value="ANKYRIN REPEAT DOMAIN-CONTAINING PROTEIN 39 HOMOLOG-RELATED"/>
    <property type="match status" value="1"/>
</dbReference>
<feature type="compositionally biased region" description="Low complexity" evidence="1">
    <location>
        <begin position="38"/>
        <end position="59"/>
    </location>
</feature>
<dbReference type="Pfam" id="PF26639">
    <property type="entry name" value="Het-6_barrel"/>
    <property type="match status" value="1"/>
</dbReference>
<feature type="domain" description="Heterokaryon incompatibility" evidence="2">
    <location>
        <begin position="107"/>
        <end position="266"/>
    </location>
</feature>
<evidence type="ECO:0000313" key="3">
    <source>
        <dbReference type="EMBL" id="KAF7171098.1"/>
    </source>
</evidence>
<feature type="region of interest" description="Disordered" evidence="1">
    <location>
        <begin position="1"/>
        <end position="59"/>
    </location>
</feature>
<accession>A0A8H6QDR4</accession>
<evidence type="ECO:0000256" key="1">
    <source>
        <dbReference type="SAM" id="MobiDB-lite"/>
    </source>
</evidence>
<name>A0A8H6QDR4_9EURO</name>
<feature type="compositionally biased region" description="Basic residues" evidence="1">
    <location>
        <begin position="1"/>
        <end position="20"/>
    </location>
</feature>